<dbReference type="AlphaFoldDB" id="A0A1M7F0D5"/>
<name>A0A1M7F0D5_CHRCU</name>
<reference evidence="1 2" key="1">
    <citation type="submission" date="2018-06" db="EMBL/GenBank/DDBJ databases">
        <authorList>
            <consortium name="Pathogen Informatics"/>
            <person name="Doyle S."/>
        </authorList>
    </citation>
    <scope>NUCLEOTIDE SEQUENCE [LARGE SCALE GENOMIC DNA]</scope>
    <source>
        <strain evidence="1 2">NCTC13533</strain>
    </source>
</reference>
<dbReference type="EMBL" id="UFVQ01000003">
    <property type="protein sequence ID" value="STC95323.1"/>
    <property type="molecule type" value="Genomic_DNA"/>
</dbReference>
<proteinExistence type="predicted"/>
<evidence type="ECO:0000313" key="1">
    <source>
        <dbReference type="EMBL" id="STC95323.1"/>
    </source>
</evidence>
<dbReference type="Proteomes" id="UP000255224">
    <property type="component" value="Unassembled WGS sequence"/>
</dbReference>
<evidence type="ECO:0000313" key="2">
    <source>
        <dbReference type="Proteomes" id="UP000255224"/>
    </source>
</evidence>
<organism evidence="1 2">
    <name type="scientific">Chryseobacterium carnipullorum</name>
    <dbReference type="NCBI Taxonomy" id="1124835"/>
    <lineage>
        <taxon>Bacteria</taxon>
        <taxon>Pseudomonadati</taxon>
        <taxon>Bacteroidota</taxon>
        <taxon>Flavobacteriia</taxon>
        <taxon>Flavobacteriales</taxon>
        <taxon>Weeksellaceae</taxon>
        <taxon>Chryseobacterium group</taxon>
        <taxon>Chryseobacterium</taxon>
    </lineage>
</organism>
<accession>A0A376DTG8</accession>
<protein>
    <submittedName>
        <fullName evidence="1">Uncharacterized protein</fullName>
    </submittedName>
</protein>
<gene>
    <name evidence="1" type="ORF">NCTC13533_01859</name>
</gene>
<sequence>MTGGDLKWNNRVGQDRNERSEKEIGKRIYFITF</sequence>
<dbReference type="STRING" id="297244.SAMN05421639_101575"/>
<accession>A0A1M7F0D5</accession>